<evidence type="ECO:0000256" key="5">
    <source>
        <dbReference type="ARBA" id="ARBA00022692"/>
    </source>
</evidence>
<feature type="transmembrane region" description="Helical" evidence="10">
    <location>
        <begin position="167"/>
        <end position="189"/>
    </location>
</feature>
<organism evidence="15 16">
    <name type="scientific">Amorphus orientalis</name>
    <dbReference type="NCBI Taxonomy" id="649198"/>
    <lineage>
        <taxon>Bacteria</taxon>
        <taxon>Pseudomonadati</taxon>
        <taxon>Pseudomonadota</taxon>
        <taxon>Alphaproteobacteria</taxon>
        <taxon>Hyphomicrobiales</taxon>
        <taxon>Amorphaceae</taxon>
        <taxon>Amorphus</taxon>
    </lineage>
</organism>
<dbReference type="AlphaFoldDB" id="A0AAE4ASG8"/>
<sequence>MTPSAIDATLLIALAPFAAAALGPWLTSIAGHRAGWILAIVPALLFAHFASMIPDIAHGAVLMAGYDWAPSLGIRYSMRIDGLSLVFALLITGIGTFIVIYSGGYLKGHAQQGRFFSFILLFMGAMLGLVLADDLLALFVFWELTSITSFLLIGFDHTRSAARRAALQALVITGGGGLALLAGFLVLMVATGATSMSDVLAGGDMVRESGVYLPILLLVLGGAFAKSAQVPLHSWLPNAMEAPTPVSAYLHSATMVKAGVYLLMRMNPALGDTALWTTILPIFGGATFLTGMVLAVRNTDLKQILAYTTVASLGLLVLLTGIGTEAAIAGAVAYLIAHALFKGALFMVAGTIDHETGTREIGQLGGLAGKMPITFLAALVACVSMAGLPPMIGFVAKEVLYDGVWLASGVSLALVVAVIGNALMFAVAVILVIKPFFGPRPEMPKSPHEGPISLWAGPVVLGLLSLSGGLAIALVGETFVAPMTSAVAGTAVELHLHLIPSGLKPPVVLTLITIALGLVAVLLFNALRAGIVSVLEGIGWGPDRGFDQLLRSLVFLASGLSDILQPGRMKGYVTITFVVIAASLLVPMWVFGEFPRLHFLVPDAPFYFWAVLAIAAVSLWAVLVAVTRLIAIVTLGIQGTMVAIIFMLYGAPDLSFTQFMVEILSVIILALVMTRFNLSPTDARPFGTRLRDGALAIACGGAFALILISVVEQPFDPRVSEFFADYSRVIAHGRNIVNVIIVDFRALDTLGEIAVVMTAGLAILAVIRLKSRENRGELTRPNLQDGETLKEAALDQ</sequence>
<dbReference type="InterPro" id="IPR046806">
    <property type="entry name" value="MrpA_C/MbhE"/>
</dbReference>
<dbReference type="GO" id="GO:0006811">
    <property type="term" value="P:monoatomic ion transport"/>
    <property type="evidence" value="ECO:0007669"/>
    <property type="project" value="UniProtKB-KW"/>
</dbReference>
<feature type="domain" description="MrpA C-terminal/MbhD" evidence="13">
    <location>
        <begin position="614"/>
        <end position="675"/>
    </location>
</feature>
<feature type="transmembrane region" description="Helical" evidence="10">
    <location>
        <begin position="246"/>
        <end position="264"/>
    </location>
</feature>
<evidence type="ECO:0000256" key="1">
    <source>
        <dbReference type="ARBA" id="ARBA00004651"/>
    </source>
</evidence>
<feature type="transmembrane region" description="Helical" evidence="10">
    <location>
        <begin position="209"/>
        <end position="225"/>
    </location>
</feature>
<dbReference type="PRINTS" id="PR01435">
    <property type="entry name" value="NPOXDRDTASE5"/>
</dbReference>
<keyword evidence="3" id="KW-0050">Antiport</keyword>
<dbReference type="PRINTS" id="PR01434">
    <property type="entry name" value="NADHDHGNASE5"/>
</dbReference>
<feature type="transmembrane region" description="Helical" evidence="10">
    <location>
        <begin position="694"/>
        <end position="711"/>
    </location>
</feature>
<feature type="transmembrane region" description="Helical" evidence="10">
    <location>
        <begin position="373"/>
        <end position="392"/>
    </location>
</feature>
<feature type="transmembrane region" description="Helical" evidence="10">
    <location>
        <begin position="115"/>
        <end position="132"/>
    </location>
</feature>
<keyword evidence="2" id="KW-0813">Transport</keyword>
<dbReference type="GO" id="GO:0015297">
    <property type="term" value="F:antiporter activity"/>
    <property type="evidence" value="ECO:0007669"/>
    <property type="project" value="UniProtKB-KW"/>
</dbReference>
<reference evidence="15" key="1">
    <citation type="submission" date="2023-07" db="EMBL/GenBank/DDBJ databases">
        <title>Genomic Encyclopedia of Type Strains, Phase IV (KMG-IV): sequencing the most valuable type-strain genomes for metagenomic binning, comparative biology and taxonomic classification.</title>
        <authorList>
            <person name="Goeker M."/>
        </authorList>
    </citation>
    <scope>NUCLEOTIDE SEQUENCE</scope>
    <source>
        <strain evidence="15">DSM 21202</strain>
    </source>
</reference>
<protein>
    <submittedName>
        <fullName evidence="15">Multicomponent Na+:H+ antiporter subunit A</fullName>
    </submittedName>
</protein>
<comment type="subcellular location">
    <subcellularLocation>
        <location evidence="1">Cell membrane</location>
        <topology evidence="1">Multi-pass membrane protein</topology>
    </subcellularLocation>
    <subcellularLocation>
        <location evidence="9">Membrane</location>
        <topology evidence="9">Multi-pass membrane protein</topology>
    </subcellularLocation>
</comment>
<dbReference type="RefSeq" id="WP_306884896.1">
    <property type="nucleotide sequence ID" value="NZ_JAUSUL010000001.1"/>
</dbReference>
<dbReference type="InterPro" id="IPR025383">
    <property type="entry name" value="MrpA_C/MbhD"/>
</dbReference>
<dbReference type="Pfam" id="PF13244">
    <property type="entry name" value="MbhD"/>
    <property type="match status" value="1"/>
</dbReference>
<feature type="transmembrane region" description="Helical" evidence="10">
    <location>
        <begin position="328"/>
        <end position="352"/>
    </location>
</feature>
<evidence type="ECO:0000256" key="9">
    <source>
        <dbReference type="RuleBase" id="RU000320"/>
    </source>
</evidence>
<feature type="transmembrane region" description="Helical" evidence="10">
    <location>
        <begin position="454"/>
        <end position="475"/>
    </location>
</feature>
<feature type="transmembrane region" description="Helical" evidence="10">
    <location>
        <begin position="749"/>
        <end position="767"/>
    </location>
</feature>
<evidence type="ECO:0000313" key="16">
    <source>
        <dbReference type="Proteomes" id="UP001229244"/>
    </source>
</evidence>
<keyword evidence="5 9" id="KW-0812">Transmembrane</keyword>
<dbReference type="GO" id="GO:0005886">
    <property type="term" value="C:plasma membrane"/>
    <property type="evidence" value="ECO:0007669"/>
    <property type="project" value="UniProtKB-SubCell"/>
</dbReference>
<gene>
    <name evidence="15" type="ORF">J2S73_001539</name>
</gene>
<feature type="transmembrane region" description="Helical" evidence="10">
    <location>
        <begin position="82"/>
        <end position="103"/>
    </location>
</feature>
<keyword evidence="16" id="KW-1185">Reference proteome</keyword>
<dbReference type="InterPro" id="IPR001750">
    <property type="entry name" value="ND/Mrp_TM"/>
</dbReference>
<feature type="transmembrane region" description="Helical" evidence="10">
    <location>
        <begin position="404"/>
        <end position="433"/>
    </location>
</feature>
<dbReference type="Proteomes" id="UP001229244">
    <property type="component" value="Unassembled WGS sequence"/>
</dbReference>
<dbReference type="Pfam" id="PF00662">
    <property type="entry name" value="Proton_antipo_N"/>
    <property type="match status" value="1"/>
</dbReference>
<feature type="transmembrane region" description="Helical" evidence="10">
    <location>
        <begin position="507"/>
        <end position="527"/>
    </location>
</feature>
<evidence type="ECO:0000256" key="4">
    <source>
        <dbReference type="ARBA" id="ARBA00022475"/>
    </source>
</evidence>
<evidence type="ECO:0000256" key="2">
    <source>
        <dbReference type="ARBA" id="ARBA00022448"/>
    </source>
</evidence>
<evidence type="ECO:0000256" key="8">
    <source>
        <dbReference type="ARBA" id="ARBA00023136"/>
    </source>
</evidence>
<dbReference type="Pfam" id="PF00361">
    <property type="entry name" value="Proton_antipo_M"/>
    <property type="match status" value="1"/>
</dbReference>
<feature type="transmembrane region" description="Helical" evidence="10">
    <location>
        <begin position="304"/>
        <end position="322"/>
    </location>
</feature>
<dbReference type="InterPro" id="IPR001516">
    <property type="entry name" value="Proton_antipo_N"/>
</dbReference>
<feature type="transmembrane region" description="Helical" evidence="10">
    <location>
        <begin position="6"/>
        <end position="27"/>
    </location>
</feature>
<feature type="domain" description="MrpA C-terminal/MbhE" evidence="14">
    <location>
        <begin position="689"/>
        <end position="773"/>
    </location>
</feature>
<feature type="domain" description="NADH-Ubiquinone oxidoreductase (complex I) chain 5 N-terminal" evidence="12">
    <location>
        <begin position="71"/>
        <end position="116"/>
    </location>
</feature>
<evidence type="ECO:0000259" key="12">
    <source>
        <dbReference type="Pfam" id="PF00662"/>
    </source>
</evidence>
<dbReference type="Pfam" id="PF20501">
    <property type="entry name" value="MbhE"/>
    <property type="match status" value="1"/>
</dbReference>
<evidence type="ECO:0000313" key="15">
    <source>
        <dbReference type="EMBL" id="MDQ0315102.1"/>
    </source>
</evidence>
<keyword evidence="8 10" id="KW-0472">Membrane</keyword>
<feature type="domain" description="NADH:quinone oxidoreductase/Mrp antiporter transmembrane" evidence="11">
    <location>
        <begin position="132"/>
        <end position="416"/>
    </location>
</feature>
<feature type="transmembrane region" description="Helical" evidence="10">
    <location>
        <begin position="571"/>
        <end position="592"/>
    </location>
</feature>
<keyword evidence="7" id="KW-0406">Ion transport</keyword>
<evidence type="ECO:0000256" key="7">
    <source>
        <dbReference type="ARBA" id="ARBA00023065"/>
    </source>
</evidence>
<dbReference type="NCBIfam" id="NF009287">
    <property type="entry name" value="PRK12647.1"/>
    <property type="match status" value="1"/>
</dbReference>
<comment type="caution">
    <text evidence="15">The sequence shown here is derived from an EMBL/GenBank/DDBJ whole genome shotgun (WGS) entry which is preliminary data.</text>
</comment>
<evidence type="ECO:0000256" key="3">
    <source>
        <dbReference type="ARBA" id="ARBA00022449"/>
    </source>
</evidence>
<dbReference type="PANTHER" id="PTHR43373:SF1">
    <property type="entry name" value="NA(+)_H(+) ANTIPORTER SUBUNIT A"/>
    <property type="match status" value="1"/>
</dbReference>
<dbReference type="PANTHER" id="PTHR43373">
    <property type="entry name" value="NA(+)/H(+) ANTIPORTER SUBUNIT"/>
    <property type="match status" value="1"/>
</dbReference>
<feature type="transmembrane region" description="Helical" evidence="10">
    <location>
        <begin position="138"/>
        <end position="155"/>
    </location>
</feature>
<evidence type="ECO:0000259" key="11">
    <source>
        <dbReference type="Pfam" id="PF00361"/>
    </source>
</evidence>
<keyword evidence="4" id="KW-1003">Cell membrane</keyword>
<evidence type="ECO:0000256" key="10">
    <source>
        <dbReference type="SAM" id="Phobius"/>
    </source>
</evidence>
<feature type="transmembrane region" description="Helical" evidence="10">
    <location>
        <begin position="629"/>
        <end position="649"/>
    </location>
</feature>
<feature type="transmembrane region" description="Helical" evidence="10">
    <location>
        <begin position="604"/>
        <end position="622"/>
    </location>
</feature>
<feature type="transmembrane region" description="Helical" evidence="10">
    <location>
        <begin position="276"/>
        <end position="297"/>
    </location>
</feature>
<dbReference type="InterPro" id="IPR050616">
    <property type="entry name" value="CPA3_Na-H_Antiporter_A"/>
</dbReference>
<proteinExistence type="predicted"/>
<dbReference type="EMBL" id="JAUSUL010000001">
    <property type="protein sequence ID" value="MDQ0315102.1"/>
    <property type="molecule type" value="Genomic_DNA"/>
</dbReference>
<evidence type="ECO:0000256" key="6">
    <source>
        <dbReference type="ARBA" id="ARBA00022989"/>
    </source>
</evidence>
<feature type="transmembrane region" description="Helical" evidence="10">
    <location>
        <begin position="34"/>
        <end position="53"/>
    </location>
</feature>
<feature type="transmembrane region" description="Helical" evidence="10">
    <location>
        <begin position="655"/>
        <end position="673"/>
    </location>
</feature>
<keyword evidence="6 10" id="KW-1133">Transmembrane helix</keyword>
<evidence type="ECO:0000259" key="13">
    <source>
        <dbReference type="Pfam" id="PF13244"/>
    </source>
</evidence>
<name>A0AAE4ASG8_9HYPH</name>
<evidence type="ECO:0000259" key="14">
    <source>
        <dbReference type="Pfam" id="PF20501"/>
    </source>
</evidence>
<accession>A0AAE4ASG8</accession>